<proteinExistence type="predicted"/>
<name>A0A2A6FK92_9HYPH</name>
<sequence>MKPVVFIAAGVALLGAVVLRDAGYFGGGASIPDTDRPATGNAQSEAGYSSVAQQAPATTAPAKPNSARAASPKVDETALRYFASKGDTKRLEAEIARLRALYPQWTPPENPLAVQEVGDLQLDQMWKLYSEGKLAEVRKAIADRQTAQAGWQPPADLLDRLAVAEAREQLINASNLKQYEAVIRIGSTSSSLLTCGDVDVLWRVAEAFAHTQREDRARDAYLYVLNNCKKPEERIATVQKALPLLSRPNLEQLLATEQKTADGKGEFSAIRGDIARQSLADADADPKLVVAPADIATVKALATEGGLPSDALLLGWYYVRRDNPKDAEEWFRKAHDKEDTAGASQGLALALINQNRPAEAEQILFSWRDTNEDVRRVYLAAVANLLAVTPPPPLSTEVLQRMVQEVYAAKDAASAQQLGWYADGLDQWQTAAQWFKLALDWKPDDEPSAYGLALTRWKIGDKAGAREIQAAWAGRSERIPTVGERSIETAAVGKDAGTEPRARQPVIQSRPEDQARTYQPRSNRNDAQASPRARAKRQNRGCSSTIDPASLAPVAALTRGWCLMEANRPVEAAAAFEIALGGSGKTRSDAAYGQSLAYLRAGLSDMAAVAASKAPLDADRRVQVQTALLEAQATTAFDQGRYVEVLMALDERSRIAPERTGLMVLRGYAYLKLRRFGDAEQVFRAAAGTGNRDALKGLNDVRVTRDAKIQ</sequence>
<organism evidence="2 3">
    <name type="scientific">Mesorhizobium sanjuanii</name>
    <dbReference type="NCBI Taxonomy" id="2037900"/>
    <lineage>
        <taxon>Bacteria</taxon>
        <taxon>Pseudomonadati</taxon>
        <taxon>Pseudomonadota</taxon>
        <taxon>Alphaproteobacteria</taxon>
        <taxon>Hyphomicrobiales</taxon>
        <taxon>Phyllobacteriaceae</taxon>
        <taxon>Mesorhizobium</taxon>
    </lineage>
</organism>
<dbReference type="RefSeq" id="WP_097572108.1">
    <property type="nucleotide sequence ID" value="NZ_NWQG01000018.1"/>
</dbReference>
<evidence type="ECO:0000313" key="3">
    <source>
        <dbReference type="Proteomes" id="UP000219182"/>
    </source>
</evidence>
<dbReference type="InterPro" id="IPR011990">
    <property type="entry name" value="TPR-like_helical_dom_sf"/>
</dbReference>
<evidence type="ECO:0000313" key="2">
    <source>
        <dbReference type="EMBL" id="PDQ22387.1"/>
    </source>
</evidence>
<dbReference type="AlphaFoldDB" id="A0A2A6FK92"/>
<protein>
    <submittedName>
        <fullName evidence="2">Cellulose synthase</fullName>
    </submittedName>
</protein>
<dbReference type="Gene3D" id="1.25.40.10">
    <property type="entry name" value="Tetratricopeptide repeat domain"/>
    <property type="match status" value="2"/>
</dbReference>
<feature type="region of interest" description="Disordered" evidence="1">
    <location>
        <begin position="484"/>
        <end position="545"/>
    </location>
</feature>
<dbReference type="EMBL" id="NWQG01000018">
    <property type="protein sequence ID" value="PDQ22387.1"/>
    <property type="molecule type" value="Genomic_DNA"/>
</dbReference>
<keyword evidence="3" id="KW-1185">Reference proteome</keyword>
<comment type="caution">
    <text evidence="2">The sequence shown here is derived from an EMBL/GenBank/DDBJ whole genome shotgun (WGS) entry which is preliminary data.</text>
</comment>
<feature type="compositionally biased region" description="Polar residues" evidence="1">
    <location>
        <begin position="40"/>
        <end position="51"/>
    </location>
</feature>
<evidence type="ECO:0000256" key="1">
    <source>
        <dbReference type="SAM" id="MobiDB-lite"/>
    </source>
</evidence>
<feature type="compositionally biased region" description="Low complexity" evidence="1">
    <location>
        <begin position="52"/>
        <end position="62"/>
    </location>
</feature>
<feature type="compositionally biased region" description="Polar residues" evidence="1">
    <location>
        <begin position="516"/>
        <end position="528"/>
    </location>
</feature>
<reference evidence="2 3" key="1">
    <citation type="submission" date="2017-09" db="EMBL/GenBank/DDBJ databases">
        <title>Mesorhizobum sanjuanii sp. nov. isolated from nodules of Lotus tenuis in saline-alkaline lowlands of Flooding Pampa.</title>
        <authorList>
            <person name="Sannazzaro A.I."/>
            <person name="Torres Tejerizo G.A."/>
            <person name="Fontana F."/>
            <person name="Cumpa Velazquez L.M."/>
            <person name="Hansen L."/>
            <person name="Pistorio M."/>
            <person name="Estrella M.J."/>
        </authorList>
    </citation>
    <scope>NUCLEOTIDE SEQUENCE [LARGE SCALE GENOMIC DNA]</scope>
    <source>
        <strain evidence="2 3">BSA136</strain>
    </source>
</reference>
<accession>A0A2A6FK92</accession>
<gene>
    <name evidence="2" type="ORF">CN311_04050</name>
</gene>
<feature type="region of interest" description="Disordered" evidence="1">
    <location>
        <begin position="29"/>
        <end position="71"/>
    </location>
</feature>
<dbReference type="SUPFAM" id="SSF48452">
    <property type="entry name" value="TPR-like"/>
    <property type="match status" value="2"/>
</dbReference>
<dbReference type="Proteomes" id="UP000219182">
    <property type="component" value="Unassembled WGS sequence"/>
</dbReference>